<dbReference type="Gene3D" id="3.30.300.30">
    <property type="match status" value="1"/>
</dbReference>
<feature type="domain" description="AMP-dependent synthetase/ligase" evidence="3">
    <location>
        <begin position="30"/>
        <end position="383"/>
    </location>
</feature>
<dbReference type="InterPro" id="IPR042099">
    <property type="entry name" value="ANL_N_sf"/>
</dbReference>
<reference evidence="5 6" key="1">
    <citation type="submission" date="2024-03" db="EMBL/GenBank/DDBJ databases">
        <authorList>
            <person name="Jo J.-H."/>
        </authorList>
    </citation>
    <scope>NUCLEOTIDE SEQUENCE [LARGE SCALE GENOMIC DNA]</scope>
    <source>
        <strain evidence="5 6">PS1R-30</strain>
    </source>
</reference>
<dbReference type="Pfam" id="PF13193">
    <property type="entry name" value="AMP-binding_C"/>
    <property type="match status" value="1"/>
</dbReference>
<accession>A0ABU8S290</accession>
<proteinExistence type="inferred from homology"/>
<evidence type="ECO:0000256" key="2">
    <source>
        <dbReference type="ARBA" id="ARBA00022598"/>
    </source>
</evidence>
<dbReference type="EMBL" id="JBBHJZ010000005">
    <property type="protein sequence ID" value="MEJ5979072.1"/>
    <property type="molecule type" value="Genomic_DNA"/>
</dbReference>
<dbReference type="InterPro" id="IPR000873">
    <property type="entry name" value="AMP-dep_synth/lig_dom"/>
</dbReference>
<dbReference type="PANTHER" id="PTHR43201">
    <property type="entry name" value="ACYL-COA SYNTHETASE"/>
    <property type="match status" value="1"/>
</dbReference>
<dbReference type="InterPro" id="IPR045851">
    <property type="entry name" value="AMP-bd_C_sf"/>
</dbReference>
<dbReference type="PROSITE" id="PS00455">
    <property type="entry name" value="AMP_BINDING"/>
    <property type="match status" value="1"/>
</dbReference>
<organism evidence="5 6">
    <name type="scientific">Novosphingobium anseongense</name>
    <dbReference type="NCBI Taxonomy" id="3133436"/>
    <lineage>
        <taxon>Bacteria</taxon>
        <taxon>Pseudomonadati</taxon>
        <taxon>Pseudomonadota</taxon>
        <taxon>Alphaproteobacteria</taxon>
        <taxon>Sphingomonadales</taxon>
        <taxon>Sphingomonadaceae</taxon>
        <taxon>Novosphingobium</taxon>
    </lineage>
</organism>
<dbReference type="RefSeq" id="WP_339589012.1">
    <property type="nucleotide sequence ID" value="NZ_JBBHJZ010000005.1"/>
</dbReference>
<dbReference type="Gene3D" id="3.40.50.12780">
    <property type="entry name" value="N-terminal domain of ligase-like"/>
    <property type="match status" value="1"/>
</dbReference>
<evidence type="ECO:0000259" key="3">
    <source>
        <dbReference type="Pfam" id="PF00501"/>
    </source>
</evidence>
<keyword evidence="2" id="KW-0436">Ligase</keyword>
<comment type="similarity">
    <text evidence="1">Belongs to the ATP-dependent AMP-binding enzyme family.</text>
</comment>
<protein>
    <submittedName>
        <fullName evidence="5">Class I adenylate-forming enzyme family protein</fullName>
    </submittedName>
</protein>
<evidence type="ECO:0000313" key="6">
    <source>
        <dbReference type="Proteomes" id="UP001361239"/>
    </source>
</evidence>
<dbReference type="InterPro" id="IPR020845">
    <property type="entry name" value="AMP-binding_CS"/>
</dbReference>
<sequence>MTQNLPLAHRLPDTSVPLLDTTVGESLRLTAARFPERRALVWPAGEGIAAMTYAELLAQAERTAAWLLEHAVSGDRVAIWSCNSVEWILVEYGCALAGMTVASWNPAWTDFECAHARDLTAPALLLAGSDTRGVSLQERGTAIMRAHLVHPLDDLLDLVASVEAGALPDVMPADLFLIQFTSGTTGKAKGAAMSHRTALNGAWLRVVAAQADESDVWINPVPLNHMGGAVSLVIGCMTVGACYVVMTRFDPAQFVRLMGQCGATRIGGVPTMIYALLEQPEWAEAARDLRAVGSGGAQVPRPLIERLMQDYGVTVLVAFAQSECPMISATLPGEDPLLAAETVGRPVSHTEVKICDPQTGATLQVDEVGEIRVRGPVVMDGYFRMAEATAATIDADGFLHTGDLASLDAEGYIRIHGRARDVIIRGGENIYPAEVEDCLLTHPAVHAVAVVAVPDERWGQVVGAAVQLCEGASATAEHLEAHTAERIAHFKVPRRWQFVESFPLTASGKIRKVEVEGLF</sequence>
<dbReference type="InterPro" id="IPR025110">
    <property type="entry name" value="AMP-bd_C"/>
</dbReference>
<feature type="domain" description="AMP-binding enzyme C-terminal" evidence="4">
    <location>
        <begin position="434"/>
        <end position="509"/>
    </location>
</feature>
<keyword evidence="6" id="KW-1185">Reference proteome</keyword>
<gene>
    <name evidence="5" type="ORF">WG901_20635</name>
</gene>
<dbReference type="PANTHER" id="PTHR43201:SF5">
    <property type="entry name" value="MEDIUM-CHAIN ACYL-COA LIGASE ACSF2, MITOCHONDRIAL"/>
    <property type="match status" value="1"/>
</dbReference>
<comment type="caution">
    <text evidence="5">The sequence shown here is derived from an EMBL/GenBank/DDBJ whole genome shotgun (WGS) entry which is preliminary data.</text>
</comment>
<evidence type="ECO:0000313" key="5">
    <source>
        <dbReference type="EMBL" id="MEJ5979072.1"/>
    </source>
</evidence>
<dbReference type="Proteomes" id="UP001361239">
    <property type="component" value="Unassembled WGS sequence"/>
</dbReference>
<evidence type="ECO:0000259" key="4">
    <source>
        <dbReference type="Pfam" id="PF13193"/>
    </source>
</evidence>
<dbReference type="SUPFAM" id="SSF56801">
    <property type="entry name" value="Acetyl-CoA synthetase-like"/>
    <property type="match status" value="1"/>
</dbReference>
<dbReference type="Pfam" id="PF00501">
    <property type="entry name" value="AMP-binding"/>
    <property type="match status" value="1"/>
</dbReference>
<evidence type="ECO:0000256" key="1">
    <source>
        <dbReference type="ARBA" id="ARBA00006432"/>
    </source>
</evidence>
<name>A0ABU8S290_9SPHN</name>